<dbReference type="GO" id="GO:0003841">
    <property type="term" value="F:1-acylglycerol-3-phosphate O-acyltransferase activity"/>
    <property type="evidence" value="ECO:0000318"/>
    <property type="project" value="GO_Central"/>
</dbReference>
<reference evidence="7" key="3">
    <citation type="submission" date="2015-06" db="UniProtKB">
        <authorList>
            <consortium name="EnsemblMetazoa"/>
        </authorList>
    </citation>
    <scope>IDENTIFICATION</scope>
</reference>
<dbReference type="GeneID" id="20213910"/>
<dbReference type="SUPFAM" id="SSF69593">
    <property type="entry name" value="Glycerol-3-phosphate (1)-acyltransferase"/>
    <property type="match status" value="1"/>
</dbReference>
<sequence>MEVIKWLKANFIPFHLFLGVTFVSSGLIVCFLMLLTFLLVWPFSKSLYRKIIVYLAYAHWSQFTFLGQWWSGSDCTLLLEDPTILKYIGNEHTIVIMNHKYDIDWLMSWILSERFKMLGGTKIYGKSSLRLVPLLGWAWFFAESIFLKRNWEKDRQIIARDLNYIKDFPDKYWFTLLLFCEGTRFTESKHKLSMEFAAKHNLPILKHHLSPRTKGFTLSMYGLKEKVPAVLDLTIAFAKDSASPTLMSILQGKSCRAYMYARRIPLCDIPTDNEEACAAWLQNHYKQKDDLYEEFVKHGCFKKGTEIVTYRRPNDLIMWSFWALTTGLPISYYVTYLLVTGSLLLQFCALVFFIGGIFFESGFRILFCFSSF</sequence>
<evidence type="ECO:0000313" key="7">
    <source>
        <dbReference type="EnsemblMetazoa" id="HelroP66433"/>
    </source>
</evidence>
<keyword evidence="2" id="KW-0808">Transferase</keyword>
<dbReference type="EMBL" id="AMQM01000890">
    <property type="status" value="NOT_ANNOTATED_CDS"/>
    <property type="molecule type" value="Genomic_DNA"/>
</dbReference>
<dbReference type="InParanoid" id="T1FYL2"/>
<evidence type="ECO:0000256" key="2">
    <source>
        <dbReference type="ARBA" id="ARBA00022679"/>
    </source>
</evidence>
<feature type="domain" description="Phospholipid/glycerol acyltransferase" evidence="5">
    <location>
        <begin position="93"/>
        <end position="217"/>
    </location>
</feature>
<dbReference type="PANTHER" id="PTHR10983:SF24">
    <property type="entry name" value="1-ACYLGLYCEROL-3-PHOSPHATE O-ACYLTRANSFERASE 3, ISOFORM E-RELATED"/>
    <property type="match status" value="1"/>
</dbReference>
<dbReference type="GO" id="GO:0012505">
    <property type="term" value="C:endomembrane system"/>
    <property type="evidence" value="ECO:0000318"/>
    <property type="project" value="GO_Central"/>
</dbReference>
<dbReference type="FunCoup" id="T1FYL2">
    <property type="interactions" value="1314"/>
</dbReference>
<dbReference type="KEGG" id="hro:HELRODRAFT_66433"/>
<feature type="transmembrane region" description="Helical" evidence="4">
    <location>
        <begin position="316"/>
        <end position="338"/>
    </location>
</feature>
<keyword evidence="3" id="KW-0012">Acyltransferase</keyword>
<protein>
    <recommendedName>
        <fullName evidence="5">Phospholipid/glycerol acyltransferase domain-containing protein</fullName>
    </recommendedName>
</protein>
<feature type="transmembrane region" description="Helical" evidence="4">
    <location>
        <begin position="12"/>
        <end position="39"/>
    </location>
</feature>
<keyword evidence="4" id="KW-1133">Transmembrane helix</keyword>
<dbReference type="eggNOG" id="KOG1505">
    <property type="taxonomic scope" value="Eukaryota"/>
</dbReference>
<evidence type="ECO:0000256" key="4">
    <source>
        <dbReference type="SAM" id="Phobius"/>
    </source>
</evidence>
<evidence type="ECO:0000313" key="6">
    <source>
        <dbReference type="EMBL" id="ESO02459.1"/>
    </source>
</evidence>
<reference evidence="8" key="1">
    <citation type="submission" date="2012-12" db="EMBL/GenBank/DDBJ databases">
        <authorList>
            <person name="Hellsten U."/>
            <person name="Grimwood J."/>
            <person name="Chapman J.A."/>
            <person name="Shapiro H."/>
            <person name="Aerts A."/>
            <person name="Otillar R.P."/>
            <person name="Terry A.Y."/>
            <person name="Boore J.L."/>
            <person name="Simakov O."/>
            <person name="Marletaz F."/>
            <person name="Cho S.-J."/>
            <person name="Edsinger-Gonzales E."/>
            <person name="Havlak P."/>
            <person name="Kuo D.-H."/>
            <person name="Larsson T."/>
            <person name="Lv J."/>
            <person name="Arendt D."/>
            <person name="Savage R."/>
            <person name="Osoegawa K."/>
            <person name="de Jong P."/>
            <person name="Lindberg D.R."/>
            <person name="Seaver E.C."/>
            <person name="Weisblat D.A."/>
            <person name="Putnam N.H."/>
            <person name="Grigoriev I.V."/>
            <person name="Rokhsar D.S."/>
        </authorList>
    </citation>
    <scope>NUCLEOTIDE SEQUENCE</scope>
</reference>
<dbReference type="HOGENOM" id="CLU_041844_5_2_1"/>
<proteinExistence type="inferred from homology"/>
<organism evidence="7 8">
    <name type="scientific">Helobdella robusta</name>
    <name type="common">Californian leech</name>
    <dbReference type="NCBI Taxonomy" id="6412"/>
    <lineage>
        <taxon>Eukaryota</taxon>
        <taxon>Metazoa</taxon>
        <taxon>Spiralia</taxon>
        <taxon>Lophotrochozoa</taxon>
        <taxon>Annelida</taxon>
        <taxon>Clitellata</taxon>
        <taxon>Hirudinea</taxon>
        <taxon>Rhynchobdellida</taxon>
        <taxon>Glossiphoniidae</taxon>
        <taxon>Helobdella</taxon>
    </lineage>
</organism>
<dbReference type="Proteomes" id="UP000015101">
    <property type="component" value="Unassembled WGS sequence"/>
</dbReference>
<keyword evidence="4" id="KW-0812">Transmembrane</keyword>
<feature type="transmembrane region" description="Helical" evidence="4">
    <location>
        <begin position="344"/>
        <end position="367"/>
    </location>
</feature>
<keyword evidence="8" id="KW-1185">Reference proteome</keyword>
<evidence type="ECO:0000259" key="5">
    <source>
        <dbReference type="SMART" id="SM00563"/>
    </source>
</evidence>
<dbReference type="CTD" id="20213910"/>
<dbReference type="RefSeq" id="XP_009019867.1">
    <property type="nucleotide sequence ID" value="XM_009021619.1"/>
</dbReference>
<comment type="similarity">
    <text evidence="1">Belongs to the 1-acyl-sn-glycerol-3-phosphate acyltransferase family.</text>
</comment>
<evidence type="ECO:0000256" key="3">
    <source>
        <dbReference type="ARBA" id="ARBA00023315"/>
    </source>
</evidence>
<evidence type="ECO:0000256" key="1">
    <source>
        <dbReference type="ARBA" id="ARBA00008655"/>
    </source>
</evidence>
<dbReference type="OrthoDB" id="189226at2759"/>
<dbReference type="InterPro" id="IPR032098">
    <property type="entry name" value="Acyltransf_C"/>
</dbReference>
<reference evidence="6 8" key="2">
    <citation type="journal article" date="2013" name="Nature">
        <title>Insights into bilaterian evolution from three spiralian genomes.</title>
        <authorList>
            <person name="Simakov O."/>
            <person name="Marletaz F."/>
            <person name="Cho S.J."/>
            <person name="Edsinger-Gonzales E."/>
            <person name="Havlak P."/>
            <person name="Hellsten U."/>
            <person name="Kuo D.H."/>
            <person name="Larsson T."/>
            <person name="Lv J."/>
            <person name="Arendt D."/>
            <person name="Savage R."/>
            <person name="Osoegawa K."/>
            <person name="de Jong P."/>
            <person name="Grimwood J."/>
            <person name="Chapman J.A."/>
            <person name="Shapiro H."/>
            <person name="Aerts A."/>
            <person name="Otillar R.P."/>
            <person name="Terry A.Y."/>
            <person name="Boore J.L."/>
            <person name="Grigoriev I.V."/>
            <person name="Lindberg D.R."/>
            <person name="Seaver E.C."/>
            <person name="Weisblat D.A."/>
            <person name="Putnam N.H."/>
            <person name="Rokhsar D.S."/>
        </authorList>
    </citation>
    <scope>NUCLEOTIDE SEQUENCE</scope>
</reference>
<evidence type="ECO:0000313" key="8">
    <source>
        <dbReference type="Proteomes" id="UP000015101"/>
    </source>
</evidence>
<dbReference type="STRING" id="6412.T1FYL2"/>
<dbReference type="PANTHER" id="PTHR10983">
    <property type="entry name" value="1-ACYLGLYCEROL-3-PHOSPHATE ACYLTRANSFERASE-RELATED"/>
    <property type="match status" value="1"/>
</dbReference>
<dbReference type="SMART" id="SM00563">
    <property type="entry name" value="PlsC"/>
    <property type="match status" value="1"/>
</dbReference>
<accession>T1FYL2</accession>
<dbReference type="InterPro" id="IPR002123">
    <property type="entry name" value="Plipid/glycerol_acylTrfase"/>
</dbReference>
<dbReference type="OMA" id="EQECSTW"/>
<dbReference type="CDD" id="cd07990">
    <property type="entry name" value="LPLAT_LCLAT1-like"/>
    <property type="match status" value="1"/>
</dbReference>
<gene>
    <name evidence="7" type="primary">20213910</name>
    <name evidence="6" type="ORF">HELRODRAFT_66433</name>
</gene>
<dbReference type="Pfam" id="PF16076">
    <property type="entry name" value="Acyltransf_C"/>
    <property type="match status" value="1"/>
</dbReference>
<name>T1FYL2_HELRO</name>
<keyword evidence="4" id="KW-0472">Membrane</keyword>
<dbReference type="Pfam" id="PF01553">
    <property type="entry name" value="Acyltransferase"/>
    <property type="match status" value="1"/>
</dbReference>
<dbReference type="EnsemblMetazoa" id="HelroT66433">
    <property type="protein sequence ID" value="HelroP66433"/>
    <property type="gene ID" value="HelroG66433"/>
</dbReference>
<dbReference type="AlphaFoldDB" id="T1FYL2"/>
<dbReference type="EMBL" id="KB096742">
    <property type="protein sequence ID" value="ESO02459.1"/>
    <property type="molecule type" value="Genomic_DNA"/>
</dbReference>